<dbReference type="InterPro" id="IPR058625">
    <property type="entry name" value="MdtA-like_BSH"/>
</dbReference>
<evidence type="ECO:0000256" key="3">
    <source>
        <dbReference type="SAM" id="MobiDB-lite"/>
    </source>
</evidence>
<dbReference type="InterPro" id="IPR058627">
    <property type="entry name" value="MdtA-like_C"/>
</dbReference>
<dbReference type="Pfam" id="PF25944">
    <property type="entry name" value="Beta-barrel_RND"/>
    <property type="match status" value="1"/>
</dbReference>
<evidence type="ECO:0000259" key="5">
    <source>
        <dbReference type="Pfam" id="PF25876"/>
    </source>
</evidence>
<dbReference type="EMBL" id="JACIJR010000001">
    <property type="protein sequence ID" value="MBB5727685.1"/>
    <property type="molecule type" value="Genomic_DNA"/>
</dbReference>
<reference evidence="9 10" key="1">
    <citation type="submission" date="2020-08" db="EMBL/GenBank/DDBJ databases">
        <title>Genomic Encyclopedia of Type Strains, Phase IV (KMG-IV): sequencing the most valuable type-strain genomes for metagenomic binning, comparative biology and taxonomic classification.</title>
        <authorList>
            <person name="Goeker M."/>
        </authorList>
    </citation>
    <scope>NUCLEOTIDE SEQUENCE [LARGE SCALE GENOMIC DNA]</scope>
    <source>
        <strain evidence="9 10">DSM 103336</strain>
    </source>
</reference>
<accession>A0A7W9F1R1</accession>
<feature type="domain" description="Multidrug resistance protein MdtA-like barrel-sandwich hybrid" evidence="6">
    <location>
        <begin position="62"/>
        <end position="199"/>
    </location>
</feature>
<dbReference type="Gene3D" id="2.40.30.170">
    <property type="match status" value="1"/>
</dbReference>
<sequence length="394" mass="41722">MFASLKNGASGVTLAFALALLLPACAQEAPPAPPPPEVEIVTIQPTSVAHVVELPGRVAAIRTAEVRARVDGIVERRTYEEGTDVRAGQLLFRVDPRERRADFEAAQATLRRSEASARNAAQVVARYQPLVGQQAISKQEYDAAVAQQRTGQADVANARAQADRARLTLNYTNVVAPISGRAGRAEVTEGALVSATGATLLTRIEQLDPIYVNFSQSSSDLMQLRRDIAAGLVKTPNLNKVQVSLALEDGTPYGPKGRLDFLDMSVDESTGTVSLRAEFPNPNRYLLPGQFVRAKVSAGTDTRGITVPQRAVTIGPKGATVMIVGQNNIATVREIRVGDLQGSNWVVTEGLRPGDRVIVNGAQKAQPGAPVRIAAPAGRRPAAASPAAPAAAQR</sequence>
<protein>
    <submittedName>
        <fullName evidence="9">Membrane fusion protein (Multidrug efflux system)</fullName>
    </submittedName>
</protein>
<dbReference type="PANTHER" id="PTHR30158:SF3">
    <property type="entry name" value="MULTIDRUG EFFLUX PUMP SUBUNIT ACRA-RELATED"/>
    <property type="match status" value="1"/>
</dbReference>
<keyword evidence="4" id="KW-0732">Signal</keyword>
<dbReference type="AlphaFoldDB" id="A0A7W9F1R1"/>
<feature type="region of interest" description="Disordered" evidence="3">
    <location>
        <begin position="375"/>
        <end position="394"/>
    </location>
</feature>
<comment type="subcellular location">
    <subcellularLocation>
        <location evidence="1">Cell envelope</location>
    </subcellularLocation>
</comment>
<dbReference type="GO" id="GO:0030313">
    <property type="term" value="C:cell envelope"/>
    <property type="evidence" value="ECO:0007669"/>
    <property type="project" value="UniProtKB-SubCell"/>
</dbReference>
<proteinExistence type="inferred from homology"/>
<evidence type="ECO:0000256" key="2">
    <source>
        <dbReference type="ARBA" id="ARBA00009477"/>
    </source>
</evidence>
<evidence type="ECO:0000313" key="9">
    <source>
        <dbReference type="EMBL" id="MBB5727685.1"/>
    </source>
</evidence>
<dbReference type="GO" id="GO:0022857">
    <property type="term" value="F:transmembrane transporter activity"/>
    <property type="evidence" value="ECO:0007669"/>
    <property type="project" value="InterPro"/>
</dbReference>
<comment type="similarity">
    <text evidence="2">Belongs to the membrane fusion protein (MFP) (TC 8.A.1) family.</text>
</comment>
<dbReference type="InterPro" id="IPR058626">
    <property type="entry name" value="MdtA-like_b-barrel"/>
</dbReference>
<evidence type="ECO:0000259" key="6">
    <source>
        <dbReference type="Pfam" id="PF25917"/>
    </source>
</evidence>
<dbReference type="SUPFAM" id="SSF111369">
    <property type="entry name" value="HlyD-like secretion proteins"/>
    <property type="match status" value="1"/>
</dbReference>
<feature type="domain" description="Multidrug resistance protein MdtA-like beta-barrel" evidence="7">
    <location>
        <begin position="209"/>
        <end position="299"/>
    </location>
</feature>
<dbReference type="OrthoDB" id="9816569at2"/>
<dbReference type="GO" id="GO:0046677">
    <property type="term" value="P:response to antibiotic"/>
    <property type="evidence" value="ECO:0007669"/>
    <property type="project" value="TreeGrafter"/>
</dbReference>
<dbReference type="Gene3D" id="2.40.420.20">
    <property type="match status" value="1"/>
</dbReference>
<feature type="chain" id="PRO_5031121227" evidence="4">
    <location>
        <begin position="27"/>
        <end position="394"/>
    </location>
</feature>
<evidence type="ECO:0000259" key="7">
    <source>
        <dbReference type="Pfam" id="PF25944"/>
    </source>
</evidence>
<organism evidence="9 10">
    <name type="scientific">Sphingomonas prati</name>
    <dbReference type="NCBI Taxonomy" id="1843237"/>
    <lineage>
        <taxon>Bacteria</taxon>
        <taxon>Pseudomonadati</taxon>
        <taxon>Pseudomonadota</taxon>
        <taxon>Alphaproteobacteria</taxon>
        <taxon>Sphingomonadales</taxon>
        <taxon>Sphingomonadaceae</taxon>
        <taxon>Sphingomonas</taxon>
    </lineage>
</organism>
<dbReference type="InterPro" id="IPR058624">
    <property type="entry name" value="MdtA-like_HH"/>
</dbReference>
<evidence type="ECO:0000256" key="1">
    <source>
        <dbReference type="ARBA" id="ARBA00004196"/>
    </source>
</evidence>
<dbReference type="FunFam" id="2.40.420.20:FF:000001">
    <property type="entry name" value="Efflux RND transporter periplasmic adaptor subunit"/>
    <property type="match status" value="1"/>
</dbReference>
<dbReference type="Proteomes" id="UP000546701">
    <property type="component" value="Unassembled WGS sequence"/>
</dbReference>
<dbReference type="Pfam" id="PF25917">
    <property type="entry name" value="BSH_RND"/>
    <property type="match status" value="1"/>
</dbReference>
<dbReference type="Gene3D" id="2.40.50.100">
    <property type="match status" value="1"/>
</dbReference>
<comment type="caution">
    <text evidence="9">The sequence shown here is derived from an EMBL/GenBank/DDBJ whole genome shotgun (WGS) entry which is preliminary data.</text>
</comment>
<evidence type="ECO:0000256" key="4">
    <source>
        <dbReference type="SAM" id="SignalP"/>
    </source>
</evidence>
<feature type="domain" description="Multidrug resistance protein MdtA-like C-terminal permuted SH3" evidence="8">
    <location>
        <begin position="305"/>
        <end position="364"/>
    </location>
</feature>
<name>A0A7W9F1R1_9SPHN</name>
<dbReference type="PANTHER" id="PTHR30158">
    <property type="entry name" value="ACRA/E-RELATED COMPONENT OF DRUG EFFLUX TRANSPORTER"/>
    <property type="match status" value="1"/>
</dbReference>
<evidence type="ECO:0000259" key="8">
    <source>
        <dbReference type="Pfam" id="PF25967"/>
    </source>
</evidence>
<dbReference type="Pfam" id="PF25967">
    <property type="entry name" value="RND-MFP_C"/>
    <property type="match status" value="1"/>
</dbReference>
<dbReference type="RefSeq" id="WP_157175292.1">
    <property type="nucleotide sequence ID" value="NZ_BMJP01000001.1"/>
</dbReference>
<gene>
    <name evidence="9" type="ORF">FHS99_000141</name>
</gene>
<keyword evidence="10" id="KW-1185">Reference proteome</keyword>
<dbReference type="GO" id="GO:0005886">
    <property type="term" value="C:plasma membrane"/>
    <property type="evidence" value="ECO:0007669"/>
    <property type="project" value="TreeGrafter"/>
</dbReference>
<dbReference type="NCBIfam" id="TIGR01730">
    <property type="entry name" value="RND_mfp"/>
    <property type="match status" value="1"/>
</dbReference>
<dbReference type="Gene3D" id="1.10.287.470">
    <property type="entry name" value="Helix hairpin bin"/>
    <property type="match status" value="1"/>
</dbReference>
<dbReference type="InterPro" id="IPR006143">
    <property type="entry name" value="RND_pump_MFP"/>
</dbReference>
<dbReference type="Pfam" id="PF25876">
    <property type="entry name" value="HH_MFP_RND"/>
    <property type="match status" value="1"/>
</dbReference>
<feature type="signal peptide" evidence="4">
    <location>
        <begin position="1"/>
        <end position="26"/>
    </location>
</feature>
<feature type="domain" description="Multidrug resistance protein MdtA-like alpha-helical hairpin" evidence="5">
    <location>
        <begin position="104"/>
        <end position="172"/>
    </location>
</feature>
<evidence type="ECO:0000313" key="10">
    <source>
        <dbReference type="Proteomes" id="UP000546701"/>
    </source>
</evidence>